<evidence type="ECO:0000256" key="1">
    <source>
        <dbReference type="SAM" id="Phobius"/>
    </source>
</evidence>
<feature type="transmembrane region" description="Helical" evidence="1">
    <location>
        <begin position="150"/>
        <end position="168"/>
    </location>
</feature>
<sequence length="175" mass="20330">MLLPFDEYDVILGMDWLTMYSAIVNCRRKIVELKCQNNEIIRIESNDLNNLPVVISSIKKIKIVPVVCEYPDVILEELSGLPPIREIDDLFDQLKGATVFSKIYLRSDSNVPKTVFRTRYGHYDILVMPFGLTNAPAIFMDLMNRIFRQYLDRFVVVFINDILIYFVVNLSMPSI</sequence>
<keyword evidence="3" id="KW-0808">Transferase</keyword>
<dbReference type="PANTHER" id="PTHR24559">
    <property type="entry name" value="TRANSPOSON TY3-I GAG-POL POLYPROTEIN"/>
    <property type="match status" value="1"/>
</dbReference>
<comment type="caution">
    <text evidence="3">The sequence shown here is derived from an EMBL/GenBank/DDBJ whole genome shotgun (WGS) entry which is preliminary data.</text>
</comment>
<protein>
    <submittedName>
        <fullName evidence="3">RNA-directed DNA polymerase-like protein</fullName>
    </submittedName>
</protein>
<keyword evidence="1" id="KW-0812">Transmembrane</keyword>
<dbReference type="AlphaFoldDB" id="A0A5B6VP09"/>
<keyword evidence="3" id="KW-0695">RNA-directed DNA polymerase</keyword>
<keyword evidence="3" id="KW-0548">Nucleotidyltransferase</keyword>
<accession>A0A5B6VP09</accession>
<feature type="domain" description="Reverse transcriptase" evidence="2">
    <location>
        <begin position="100"/>
        <end position="166"/>
    </location>
</feature>
<keyword evidence="4" id="KW-1185">Reference proteome</keyword>
<keyword evidence="1" id="KW-0472">Membrane</keyword>
<dbReference type="Pfam" id="PF08284">
    <property type="entry name" value="RVP_2"/>
    <property type="match status" value="1"/>
</dbReference>
<evidence type="ECO:0000259" key="2">
    <source>
        <dbReference type="Pfam" id="PF00078"/>
    </source>
</evidence>
<dbReference type="CDD" id="cd01647">
    <property type="entry name" value="RT_LTR"/>
    <property type="match status" value="1"/>
</dbReference>
<evidence type="ECO:0000313" key="4">
    <source>
        <dbReference type="Proteomes" id="UP000325315"/>
    </source>
</evidence>
<dbReference type="SUPFAM" id="SSF56672">
    <property type="entry name" value="DNA/RNA polymerases"/>
    <property type="match status" value="1"/>
</dbReference>
<reference evidence="4" key="1">
    <citation type="journal article" date="2019" name="Plant Biotechnol. J.">
        <title>Genome sequencing of the Australian wild diploid species Gossypium australe highlights disease resistance and delayed gland morphogenesis.</title>
        <authorList>
            <person name="Cai Y."/>
            <person name="Cai X."/>
            <person name="Wang Q."/>
            <person name="Wang P."/>
            <person name="Zhang Y."/>
            <person name="Cai C."/>
            <person name="Xu Y."/>
            <person name="Wang K."/>
            <person name="Zhou Z."/>
            <person name="Wang C."/>
            <person name="Geng S."/>
            <person name="Li B."/>
            <person name="Dong Q."/>
            <person name="Hou Y."/>
            <person name="Wang H."/>
            <person name="Ai P."/>
            <person name="Liu Z."/>
            <person name="Yi F."/>
            <person name="Sun M."/>
            <person name="An G."/>
            <person name="Cheng J."/>
            <person name="Zhang Y."/>
            <person name="Shi Q."/>
            <person name="Xie Y."/>
            <person name="Shi X."/>
            <person name="Chang Y."/>
            <person name="Huang F."/>
            <person name="Chen Y."/>
            <person name="Hong S."/>
            <person name="Mi L."/>
            <person name="Sun Q."/>
            <person name="Zhang L."/>
            <person name="Zhou B."/>
            <person name="Peng R."/>
            <person name="Zhang X."/>
            <person name="Liu F."/>
        </authorList>
    </citation>
    <scope>NUCLEOTIDE SEQUENCE [LARGE SCALE GENOMIC DNA]</scope>
    <source>
        <strain evidence="4">cv. PA1801</strain>
    </source>
</reference>
<proteinExistence type="predicted"/>
<dbReference type="InterPro" id="IPR043128">
    <property type="entry name" value="Rev_trsase/Diguanyl_cyclase"/>
</dbReference>
<dbReference type="InterPro" id="IPR043502">
    <property type="entry name" value="DNA/RNA_pol_sf"/>
</dbReference>
<dbReference type="PANTHER" id="PTHR24559:SF444">
    <property type="entry name" value="REVERSE TRANSCRIPTASE DOMAIN-CONTAINING PROTEIN"/>
    <property type="match status" value="1"/>
</dbReference>
<dbReference type="Proteomes" id="UP000325315">
    <property type="component" value="Unassembled WGS sequence"/>
</dbReference>
<name>A0A5B6VP09_9ROSI</name>
<dbReference type="InterPro" id="IPR000477">
    <property type="entry name" value="RT_dom"/>
</dbReference>
<dbReference type="EMBL" id="SMMG02000006">
    <property type="protein sequence ID" value="KAA3470900.1"/>
    <property type="molecule type" value="Genomic_DNA"/>
</dbReference>
<dbReference type="Pfam" id="PF00078">
    <property type="entry name" value="RVT_1"/>
    <property type="match status" value="1"/>
</dbReference>
<dbReference type="InterPro" id="IPR053134">
    <property type="entry name" value="RNA-dir_DNA_polymerase"/>
</dbReference>
<dbReference type="OrthoDB" id="1747086at2759"/>
<dbReference type="Gene3D" id="2.40.70.10">
    <property type="entry name" value="Acid Proteases"/>
    <property type="match status" value="1"/>
</dbReference>
<dbReference type="Gene3D" id="3.30.70.270">
    <property type="match status" value="1"/>
</dbReference>
<organism evidence="3 4">
    <name type="scientific">Gossypium australe</name>
    <dbReference type="NCBI Taxonomy" id="47621"/>
    <lineage>
        <taxon>Eukaryota</taxon>
        <taxon>Viridiplantae</taxon>
        <taxon>Streptophyta</taxon>
        <taxon>Embryophyta</taxon>
        <taxon>Tracheophyta</taxon>
        <taxon>Spermatophyta</taxon>
        <taxon>Magnoliopsida</taxon>
        <taxon>eudicotyledons</taxon>
        <taxon>Gunneridae</taxon>
        <taxon>Pentapetalae</taxon>
        <taxon>rosids</taxon>
        <taxon>malvids</taxon>
        <taxon>Malvales</taxon>
        <taxon>Malvaceae</taxon>
        <taxon>Malvoideae</taxon>
        <taxon>Gossypium</taxon>
    </lineage>
</organism>
<evidence type="ECO:0000313" key="3">
    <source>
        <dbReference type="EMBL" id="KAA3470900.1"/>
    </source>
</evidence>
<dbReference type="GO" id="GO:0003964">
    <property type="term" value="F:RNA-directed DNA polymerase activity"/>
    <property type="evidence" value="ECO:0007669"/>
    <property type="project" value="UniProtKB-KW"/>
</dbReference>
<gene>
    <name evidence="3" type="ORF">EPI10_016572</name>
</gene>
<keyword evidence="1" id="KW-1133">Transmembrane helix</keyword>
<dbReference type="InterPro" id="IPR021109">
    <property type="entry name" value="Peptidase_aspartic_dom_sf"/>
</dbReference>